<dbReference type="Proteomes" id="UP000095282">
    <property type="component" value="Unplaced"/>
</dbReference>
<accession>A0A1I7UYZ2</accession>
<name>A0A1I7UYZ2_9PELO</name>
<dbReference type="AlphaFoldDB" id="A0A1I7UYZ2"/>
<evidence type="ECO:0000313" key="1">
    <source>
        <dbReference type="Proteomes" id="UP000095282"/>
    </source>
</evidence>
<keyword evidence="1" id="KW-1185">Reference proteome</keyword>
<protein>
    <submittedName>
        <fullName evidence="2">RNA-directed DNA polymerase, eukaryota, reverse transcriptase zinc-binding domain protein</fullName>
    </submittedName>
</protein>
<organism evidence="1 2">
    <name type="scientific">Caenorhabditis tropicalis</name>
    <dbReference type="NCBI Taxonomy" id="1561998"/>
    <lineage>
        <taxon>Eukaryota</taxon>
        <taxon>Metazoa</taxon>
        <taxon>Ecdysozoa</taxon>
        <taxon>Nematoda</taxon>
        <taxon>Chromadorea</taxon>
        <taxon>Rhabditida</taxon>
        <taxon>Rhabditina</taxon>
        <taxon>Rhabditomorpha</taxon>
        <taxon>Rhabditoidea</taxon>
        <taxon>Rhabditidae</taxon>
        <taxon>Peloderinae</taxon>
        <taxon>Caenorhabditis</taxon>
    </lineage>
</organism>
<sequence length="74" mass="8465">MDKDVMKHICVVNSLQKWKVAIDDPFLIGLFVEKLPSSIMKVVVRKSRKREMGFMETASLIQELISEQRDVASA</sequence>
<dbReference type="STRING" id="1561998.A0A1I7UYZ2"/>
<dbReference type="WBParaSite" id="Csp11.Scaffold630.g20748.t1">
    <property type="protein sequence ID" value="Csp11.Scaffold630.g20748.t1"/>
    <property type="gene ID" value="Csp11.Scaffold630.g20748"/>
</dbReference>
<reference evidence="2" key="1">
    <citation type="submission" date="2016-11" db="UniProtKB">
        <authorList>
            <consortium name="WormBaseParasite"/>
        </authorList>
    </citation>
    <scope>IDENTIFICATION</scope>
</reference>
<proteinExistence type="predicted"/>
<evidence type="ECO:0000313" key="2">
    <source>
        <dbReference type="WBParaSite" id="Csp11.Scaffold630.g20748.t1"/>
    </source>
</evidence>